<dbReference type="InterPro" id="IPR026377">
    <property type="entry name" value="Cell_surface_SprA"/>
</dbReference>
<accession>A0A840E1G6</accession>
<evidence type="ECO:0000313" key="4">
    <source>
        <dbReference type="EMBL" id="MBB4078960.1"/>
    </source>
</evidence>
<dbReference type="EMBL" id="JACIFF010000003">
    <property type="protein sequence ID" value="MBB4078960.1"/>
    <property type="molecule type" value="Genomic_DNA"/>
</dbReference>
<name>A0A840E1G6_9BACT</name>
<protein>
    <submittedName>
        <fullName evidence="4">Cell surface protein SprA</fullName>
    </submittedName>
</protein>
<feature type="region of interest" description="Disordered" evidence="1">
    <location>
        <begin position="1941"/>
        <end position="1966"/>
    </location>
</feature>
<dbReference type="Pfam" id="PF14349">
    <property type="entry name" value="SprA_N"/>
    <property type="match status" value="2"/>
</dbReference>
<gene>
    <name evidence="4" type="ORF">GGR28_001577</name>
</gene>
<feature type="domain" description="Gliding motility protein SprA N-terminal" evidence="3">
    <location>
        <begin position="74"/>
        <end position="360"/>
    </location>
</feature>
<dbReference type="Proteomes" id="UP000576209">
    <property type="component" value="Unassembled WGS sequence"/>
</dbReference>
<keyword evidence="5" id="KW-1185">Reference proteome</keyword>
<evidence type="ECO:0000259" key="3">
    <source>
        <dbReference type="Pfam" id="PF14349"/>
    </source>
</evidence>
<evidence type="ECO:0000256" key="2">
    <source>
        <dbReference type="SAM" id="SignalP"/>
    </source>
</evidence>
<dbReference type="InterPro" id="IPR025684">
    <property type="entry name" value="SprA_N_dom"/>
</dbReference>
<dbReference type="RefSeq" id="WP_183495207.1">
    <property type="nucleotide sequence ID" value="NZ_JACIFF010000003.1"/>
</dbReference>
<proteinExistence type="predicted"/>
<feature type="region of interest" description="Disordered" evidence="1">
    <location>
        <begin position="2354"/>
        <end position="2376"/>
    </location>
</feature>
<keyword evidence="2" id="KW-0732">Signal</keyword>
<dbReference type="NCBIfam" id="TIGR04189">
    <property type="entry name" value="surface_SprA"/>
    <property type="match status" value="1"/>
</dbReference>
<comment type="caution">
    <text evidence="4">The sequence shown here is derived from an EMBL/GenBank/DDBJ whole genome shotgun (WGS) entry which is preliminary data.</text>
</comment>
<feature type="chain" id="PRO_5032477514" evidence="2">
    <location>
        <begin position="26"/>
        <end position="2463"/>
    </location>
</feature>
<reference evidence="4 5" key="1">
    <citation type="submission" date="2020-08" db="EMBL/GenBank/DDBJ databases">
        <title>Genomic Encyclopedia of Type Strains, Phase IV (KMG-IV): sequencing the most valuable type-strain genomes for metagenomic binning, comparative biology and taxonomic classification.</title>
        <authorList>
            <person name="Goeker M."/>
        </authorList>
    </citation>
    <scope>NUCLEOTIDE SEQUENCE [LARGE SCALE GENOMIC DNA]</scope>
    <source>
        <strain evidence="4 5">DSM 105137</strain>
    </source>
</reference>
<organism evidence="4 5">
    <name type="scientific">Neolewinella aquimaris</name>
    <dbReference type="NCBI Taxonomy" id="1835722"/>
    <lineage>
        <taxon>Bacteria</taxon>
        <taxon>Pseudomonadati</taxon>
        <taxon>Bacteroidota</taxon>
        <taxon>Saprospiria</taxon>
        <taxon>Saprospirales</taxon>
        <taxon>Lewinellaceae</taxon>
        <taxon>Neolewinella</taxon>
    </lineage>
</organism>
<feature type="domain" description="Gliding motility protein SprA N-terminal" evidence="3">
    <location>
        <begin position="1137"/>
        <end position="1651"/>
    </location>
</feature>
<evidence type="ECO:0000313" key="5">
    <source>
        <dbReference type="Proteomes" id="UP000576209"/>
    </source>
</evidence>
<sequence length="2463" mass="278177">MNKTLPLLCVALVSLSFTYVPYRSATDAEWCQEGIVQPFLVAVRDTLPPLRDRRGDFITDPNTNPVDLQDPASVEKTVEYDPVTGRYIVRERLGDIDFRPPTYLTFDEYFEYRAKEDQRKYFNNLAGVGNPDESVNIGDPLADIEIDPDLVSNLFGGTEISIQPQGSVDLSFGLNYQYQDNPFIVERFRRNTIFDFDMDIQMNVTGQIGDKLKLNTNYNTGANFNFDNQIKLDYNSEAFGEDDIIRKIEAGDVSLPLRGTLIEGAQSLFGLKTELQFGHLRLTAIASQQRSQREKLTIEGGSQLAEFQVYADEYDENRHFFLSHYNREVYEHALENLPQIQTLFHLENIEVWITNDRNEVLDVRDIVAFADLGEPERLTNPNSVGKFPTPRYQEICDGRPLPENGANDLYGRLVSLGENLRDIDRSVSVLQSARFGLEQIRDFEKVSARKLNPREYTINPELGFISLNINVQPDQVVAVSYRYKYNGEIFKVGELSVNTDNSSSDTSNFSNQVLYTKLLKSSTQRVSEPAWDLMMKNVYSLGAYQVNQEDFRLDVQYENPGQGFQRFLPVDVDLPGGTFNPIPGVPLIRAFNLDRLNTQGDPQPDGVFDFVPGITINPATGRIYFPVLEPFGSDLANRLPPDVAPRFTYQELYDSTLFQAREYPEKNRFAIRGTYKSTVQSEISLGAFNIPPGSVRVTAGGALLVEGRDYTVDYSTGRVRVLNDAILSSGVPINVSFEDNTIFSLQTKTMLGLRADYEVNDNLAVGGTFMQLFERPFTQKVNIGEDPINNRIYGFDATFNKPSGWLTRTLDKLPFFSTNAPSNVSVTAETAVLDPGHSKAINLSRTEKGGIVYLDDFEGTSSPIDLMTPVQRWYLASVPQNDGSNNNPLFPEASQEGLVSGANRASLSWYRIDQSARQAGAGDDQNVYTSRVPQQEVFPNTDQGYQRDLFQFFTFDLSYYPNERGPYNFDPPQGYPGLTAGSLPDQGDPLVPVKLLDPKSRWGGIMREMTTTDFQSSNIEFIEFWMLSPFLDPTNPSQAAPNAQQKQGKLYLNLGNVSEDILKDSRKFFENGLPTPVNPRRPVDQTVWSRVPVAQQITQGFDNDPESRRAQDVGLDGADDALERTQFADYLAAFSGNTTVQQRLSEDVANDNFYYFNSDRYAENTSVLTRYKSFNNTQGNSAANENTASNLRQSATNLPDDEDLNQDNTLNESESYFQYEIPLNQSRVNPRELDQETTPFITDRIEDPASNRIWYRFRVPLNTDDKTAVGGIQDFRSIRFMRMYMREFEAPVTLRFAEFELVRNSWRRYNRPFATGPIIGGEDNTEFFVDAVNIEENSRRQPFNYVLPNGIRRENSIGIQSLLQNEQSLSLKVQNLQPSDSRAVFKYTETDLRLYEELKMFVHAEAAGESRFQRPKDGELRLFLRMGSDFEQNYYEYEVPLSLSDTTGLARLNANSRAYADSVWLPENEVQLPLEILTALKLERNGNNIASDATYEQRYSPAEGINHTIRIKGNPNLGFVKVFMIGVRNEKDLDNNGVSAEVWVNELRLEGLDERGGVAAIARADVQLADLGNLTAAVNYSSVGFGALDNSVLQRNRFSTAGYDLATNLSVDRFLPSKWGVRLPVYLQHSKQTSTPEYDPYDYDIKLKEKLQQAETGEIRDSIREQAQEINKITAVNLNNIGIAPATRRTKPSPLDPANFSVSYGYTKNERSDPYIQSEIIKDHTGAVDYTFSRGQGAGLEPFKGIESKYLRLLSEFNLNLLPNTISITNVLNRSFSTTSYRFAGVDERFNTFFNKRFIWNRSYDVQWNLTRSLRLGFNANMNATIDEPDENELVLLPDQEAKTLRRDSIWSSLLDGGRPKQYNHTLNVSYQLPLRFLPFLDFVDVRAQYLGNYSWAASPLLIQEKGLGNLIQNSQQRQVTADLNFEKFYDQIPFLREINQSARRRPTRRPGTNNDDEESTKEASKTTKALIRPLLALRRARLNYSEDFTTVIPGFLPEPNLFGLSDGWSTPGWGFVAGLQPNIRTLAEEQRQSDQDYLNTLAQDGYISDNPMLSQDVIQNYTKRWDANAIIEPFTDFRLELTMDRAFTENYTETFKVQDKGPNEPFQHSVPVRDGSLTFSNGGAMSLFSQDTTSLNDLFASFEANRLIISQRRGGNTPHADPDLAAQGYSFGYGPNQQEVLLPAFLAAYRGEDASSVSLDPFDIVGAPNWRLTWNGLDKIGGLSDIFRRVNITHGFQSSFSISSYGTSLDYLDAIERQTTPQLTGYDTVSLNYYPRIEIPNLAESKAFAPLLAIDAELVNGLSVNFAYTSNETRSINVVSKLLSESVGKEVIGGFGIVLQDVQIGFLQGRRRTRDPATPNLNDRQGGGNSRTGGRLNVSDMDIQFNLSLRESKTYASRLLPPTREIIEGSRIFTLAPSVEYQLNQRLSLRGFFDYRKTTPFNPLGFPQTTASGGIVVRFQLN</sequence>
<evidence type="ECO:0000256" key="1">
    <source>
        <dbReference type="SAM" id="MobiDB-lite"/>
    </source>
</evidence>
<feature type="signal peptide" evidence="2">
    <location>
        <begin position="1"/>
        <end position="25"/>
    </location>
</feature>